<gene>
    <name evidence="2" type="ORF">PACLA_8A012385</name>
</gene>
<feature type="compositionally biased region" description="Polar residues" evidence="1">
    <location>
        <begin position="46"/>
        <end position="66"/>
    </location>
</feature>
<proteinExistence type="predicted"/>
<comment type="caution">
    <text evidence="2">The sequence shown here is derived from an EMBL/GenBank/DDBJ whole genome shotgun (WGS) entry which is preliminary data.</text>
</comment>
<evidence type="ECO:0000313" key="2">
    <source>
        <dbReference type="EMBL" id="CAB4034668.1"/>
    </source>
</evidence>
<keyword evidence="3" id="KW-1185">Reference proteome</keyword>
<sequence>KTIESKNESTERRILKLSRDAAELRSRLNAFLQSFGRRSSWRDHVTSSSDHMSMTSPPNHLTMTSSPRHHKTTYAIFLKQNSIEQPVHVNIALRETDNVLIY</sequence>
<evidence type="ECO:0000313" key="3">
    <source>
        <dbReference type="Proteomes" id="UP001152795"/>
    </source>
</evidence>
<dbReference type="AlphaFoldDB" id="A0A7D9LKD6"/>
<name>A0A7D9LKD6_PARCT</name>
<organism evidence="2 3">
    <name type="scientific">Paramuricea clavata</name>
    <name type="common">Red gorgonian</name>
    <name type="synonym">Violescent sea-whip</name>
    <dbReference type="NCBI Taxonomy" id="317549"/>
    <lineage>
        <taxon>Eukaryota</taxon>
        <taxon>Metazoa</taxon>
        <taxon>Cnidaria</taxon>
        <taxon>Anthozoa</taxon>
        <taxon>Octocorallia</taxon>
        <taxon>Malacalcyonacea</taxon>
        <taxon>Plexauridae</taxon>
        <taxon>Paramuricea</taxon>
    </lineage>
</organism>
<feature type="non-terminal residue" evidence="2">
    <location>
        <position position="1"/>
    </location>
</feature>
<dbReference type="Proteomes" id="UP001152795">
    <property type="component" value="Unassembled WGS sequence"/>
</dbReference>
<evidence type="ECO:0000256" key="1">
    <source>
        <dbReference type="SAM" id="MobiDB-lite"/>
    </source>
</evidence>
<dbReference type="EMBL" id="CACRXK020020315">
    <property type="protein sequence ID" value="CAB4034668.1"/>
    <property type="molecule type" value="Genomic_DNA"/>
</dbReference>
<reference evidence="2" key="1">
    <citation type="submission" date="2020-04" db="EMBL/GenBank/DDBJ databases">
        <authorList>
            <person name="Alioto T."/>
            <person name="Alioto T."/>
            <person name="Gomez Garrido J."/>
        </authorList>
    </citation>
    <scope>NUCLEOTIDE SEQUENCE</scope>
    <source>
        <strain evidence="2">A484AB</strain>
    </source>
</reference>
<protein>
    <submittedName>
        <fullName evidence="2">Uncharacterized protein</fullName>
    </submittedName>
</protein>
<feature type="region of interest" description="Disordered" evidence="1">
    <location>
        <begin position="43"/>
        <end position="67"/>
    </location>
</feature>
<accession>A0A7D9LKD6</accession>